<dbReference type="InParanoid" id="A0A078AUU1"/>
<dbReference type="Gene3D" id="3.90.180.10">
    <property type="entry name" value="Medium-chain alcohol dehydrogenases, catalytic domain"/>
    <property type="match status" value="1"/>
</dbReference>
<dbReference type="SUPFAM" id="SSF50129">
    <property type="entry name" value="GroES-like"/>
    <property type="match status" value="1"/>
</dbReference>
<organism evidence="4 5">
    <name type="scientific">Stylonychia lemnae</name>
    <name type="common">Ciliate</name>
    <dbReference type="NCBI Taxonomy" id="5949"/>
    <lineage>
        <taxon>Eukaryota</taxon>
        <taxon>Sar</taxon>
        <taxon>Alveolata</taxon>
        <taxon>Ciliophora</taxon>
        <taxon>Intramacronucleata</taxon>
        <taxon>Spirotrichea</taxon>
        <taxon>Stichotrichia</taxon>
        <taxon>Sporadotrichida</taxon>
        <taxon>Oxytrichidae</taxon>
        <taxon>Stylonychinae</taxon>
        <taxon>Stylonychia</taxon>
    </lineage>
</organism>
<dbReference type="InterPro" id="IPR013154">
    <property type="entry name" value="ADH-like_N"/>
</dbReference>
<sequence length="322" mass="34979">MVESQSYQYVKLVDGNYQIVTEELPQPGAGEVLIRIAYSTINPFDKAVFSYLKTPRIGSDGSGTIEAVGDGVSAELVGKKVAFLGDAWGQYKLANAHSLIILDDNQDLTKAANACVNPLTALAQLHLAKKHGATAVIITAATSQLAKQFSRLSQQEGIEVINIVRRDDAVEQLKNENGAKYALNQTSETFLADLAALNKELKPTFLIDYISGDIVGKIFATMPQKSHILVVGNQTGSTLNLNSGDILFNDKTISGFMLHRFLISIPAEERQKILQRVSDDLRDGGKIFGSTIVKEIPLANYLEGLNEQTQVATDGKILINCQ</sequence>
<dbReference type="GO" id="GO:0070402">
    <property type="term" value="F:NADPH binding"/>
    <property type="evidence" value="ECO:0007669"/>
    <property type="project" value="TreeGrafter"/>
</dbReference>
<evidence type="ECO:0000259" key="3">
    <source>
        <dbReference type="SMART" id="SM00829"/>
    </source>
</evidence>
<reference evidence="4 5" key="1">
    <citation type="submission" date="2014-06" db="EMBL/GenBank/DDBJ databases">
        <authorList>
            <person name="Swart Estienne"/>
        </authorList>
    </citation>
    <scope>NUCLEOTIDE SEQUENCE [LARGE SCALE GENOMIC DNA]</scope>
    <source>
        <strain evidence="4 5">130c</strain>
    </source>
</reference>
<keyword evidence="5" id="KW-1185">Reference proteome</keyword>
<dbReference type="OMA" id="TNHEYGT"/>
<dbReference type="OrthoDB" id="7482721at2759"/>
<dbReference type="SMART" id="SM00829">
    <property type="entry name" value="PKS_ER"/>
    <property type="match status" value="1"/>
</dbReference>
<dbReference type="Proteomes" id="UP000039865">
    <property type="component" value="Unassembled WGS sequence"/>
</dbReference>
<dbReference type="InterPro" id="IPR020843">
    <property type="entry name" value="ER"/>
</dbReference>
<dbReference type="GO" id="GO:0016651">
    <property type="term" value="F:oxidoreductase activity, acting on NAD(P)H"/>
    <property type="evidence" value="ECO:0007669"/>
    <property type="project" value="TreeGrafter"/>
</dbReference>
<dbReference type="AlphaFoldDB" id="A0A078AUU1"/>
<dbReference type="InterPro" id="IPR036291">
    <property type="entry name" value="NAD(P)-bd_dom_sf"/>
</dbReference>
<evidence type="ECO:0000313" key="4">
    <source>
        <dbReference type="EMBL" id="CDW85776.1"/>
    </source>
</evidence>
<dbReference type="SUPFAM" id="SSF51735">
    <property type="entry name" value="NAD(P)-binding Rossmann-fold domains"/>
    <property type="match status" value="1"/>
</dbReference>
<name>A0A078AUU1_STYLE</name>
<dbReference type="PANTHER" id="PTHR48106:SF18">
    <property type="entry name" value="QUINONE OXIDOREDUCTASE PIG3"/>
    <property type="match status" value="1"/>
</dbReference>
<evidence type="ECO:0000256" key="2">
    <source>
        <dbReference type="ARBA" id="ARBA00023002"/>
    </source>
</evidence>
<accession>A0A078AUU1</accession>
<dbReference type="Gene3D" id="3.40.50.720">
    <property type="entry name" value="NAD(P)-binding Rossmann-like Domain"/>
    <property type="match status" value="1"/>
</dbReference>
<dbReference type="InterPro" id="IPR011032">
    <property type="entry name" value="GroES-like_sf"/>
</dbReference>
<dbReference type="Pfam" id="PF08240">
    <property type="entry name" value="ADH_N"/>
    <property type="match status" value="1"/>
</dbReference>
<keyword evidence="1" id="KW-0521">NADP</keyword>
<feature type="domain" description="Enoyl reductase (ER)" evidence="3">
    <location>
        <begin position="15"/>
        <end position="319"/>
    </location>
</feature>
<keyword evidence="2" id="KW-0560">Oxidoreductase</keyword>
<evidence type="ECO:0000256" key="1">
    <source>
        <dbReference type="ARBA" id="ARBA00022857"/>
    </source>
</evidence>
<proteinExistence type="predicted"/>
<gene>
    <name evidence="4" type="primary">Contig5636.g6038</name>
    <name evidence="4" type="ORF">STYLEM_14863</name>
</gene>
<dbReference type="EMBL" id="CCKQ01014042">
    <property type="protein sequence ID" value="CDW85776.1"/>
    <property type="molecule type" value="Genomic_DNA"/>
</dbReference>
<protein>
    <submittedName>
        <fullName evidence="4">Zinc-binding dehydrogenase family protein</fullName>
    </submittedName>
</protein>
<dbReference type="PANTHER" id="PTHR48106">
    <property type="entry name" value="QUINONE OXIDOREDUCTASE PIG3-RELATED"/>
    <property type="match status" value="1"/>
</dbReference>
<evidence type="ECO:0000313" key="5">
    <source>
        <dbReference type="Proteomes" id="UP000039865"/>
    </source>
</evidence>